<dbReference type="OrthoDB" id="9805856at2"/>
<feature type="domain" description="HTH cro/C1-type" evidence="1">
    <location>
        <begin position="43"/>
        <end position="86"/>
    </location>
</feature>
<dbReference type="EMBL" id="BJNY01000001">
    <property type="protein sequence ID" value="GED04508.1"/>
    <property type="molecule type" value="Genomic_DNA"/>
</dbReference>
<sequence>MPEGLMKFRDTQRCIQSVPLQQMTSHDTISDMQKDVYGLADEIKRIRTDAKLRQVDMAERMGVSYRTYSRWETGVTTPPDGIIKRLKAAVSGEAPTIKRNDLHDAHGVDLGMEVMERLRRYEELKYENKQLLKKVDAYVRKYGDL</sequence>
<dbReference type="Pfam" id="PF01381">
    <property type="entry name" value="HTH_3"/>
    <property type="match status" value="1"/>
</dbReference>
<dbReference type="Gene3D" id="1.10.260.40">
    <property type="entry name" value="lambda repressor-like DNA-binding domains"/>
    <property type="match status" value="1"/>
</dbReference>
<gene>
    <name evidence="2" type="ORF">AUR04nite_00400</name>
</gene>
<evidence type="ECO:0000313" key="2">
    <source>
        <dbReference type="EMBL" id="GED04508.1"/>
    </source>
</evidence>
<dbReference type="CDD" id="cd00093">
    <property type="entry name" value="HTH_XRE"/>
    <property type="match status" value="1"/>
</dbReference>
<dbReference type="InterPro" id="IPR010982">
    <property type="entry name" value="Lambda_DNA-bd_dom_sf"/>
</dbReference>
<name>A0A4Y4DMD4_GLUUR</name>
<dbReference type="Proteomes" id="UP000316612">
    <property type="component" value="Unassembled WGS sequence"/>
</dbReference>
<dbReference type="AlphaFoldDB" id="A0A4Y4DMD4"/>
<dbReference type="SMART" id="SM00530">
    <property type="entry name" value="HTH_XRE"/>
    <property type="match status" value="1"/>
</dbReference>
<proteinExistence type="predicted"/>
<organism evidence="2 3">
    <name type="scientific">Glutamicibacter uratoxydans</name>
    <name type="common">Arthrobacter uratoxydans</name>
    <dbReference type="NCBI Taxonomy" id="43667"/>
    <lineage>
        <taxon>Bacteria</taxon>
        <taxon>Bacillati</taxon>
        <taxon>Actinomycetota</taxon>
        <taxon>Actinomycetes</taxon>
        <taxon>Micrococcales</taxon>
        <taxon>Micrococcaceae</taxon>
        <taxon>Glutamicibacter</taxon>
    </lineage>
</organism>
<keyword evidence="3" id="KW-1185">Reference proteome</keyword>
<comment type="caution">
    <text evidence="2">The sequence shown here is derived from an EMBL/GenBank/DDBJ whole genome shotgun (WGS) entry which is preliminary data.</text>
</comment>
<evidence type="ECO:0000259" key="1">
    <source>
        <dbReference type="PROSITE" id="PS50943"/>
    </source>
</evidence>
<dbReference type="PROSITE" id="PS50943">
    <property type="entry name" value="HTH_CROC1"/>
    <property type="match status" value="1"/>
</dbReference>
<dbReference type="SUPFAM" id="SSF47413">
    <property type="entry name" value="lambda repressor-like DNA-binding domains"/>
    <property type="match status" value="1"/>
</dbReference>
<reference evidence="2 3" key="1">
    <citation type="submission" date="2019-06" db="EMBL/GenBank/DDBJ databases">
        <title>Whole genome shotgun sequence of Glutamicibacter uratoxydans NBRC 15515.</title>
        <authorList>
            <person name="Hosoyama A."/>
            <person name="Uohara A."/>
            <person name="Ohji S."/>
            <person name="Ichikawa N."/>
        </authorList>
    </citation>
    <scope>NUCLEOTIDE SEQUENCE [LARGE SCALE GENOMIC DNA]</scope>
    <source>
        <strain evidence="2 3">NBRC 15515</strain>
    </source>
</reference>
<dbReference type="GO" id="GO:0003677">
    <property type="term" value="F:DNA binding"/>
    <property type="evidence" value="ECO:0007669"/>
    <property type="project" value="InterPro"/>
</dbReference>
<protein>
    <recommendedName>
        <fullName evidence="1">HTH cro/C1-type domain-containing protein</fullName>
    </recommendedName>
</protein>
<accession>A0A4Y4DMD4</accession>
<dbReference type="InterPro" id="IPR001387">
    <property type="entry name" value="Cro/C1-type_HTH"/>
</dbReference>
<evidence type="ECO:0000313" key="3">
    <source>
        <dbReference type="Proteomes" id="UP000316612"/>
    </source>
</evidence>